<dbReference type="Proteomes" id="UP001059295">
    <property type="component" value="Chromosome"/>
</dbReference>
<dbReference type="EMBL" id="CP102294">
    <property type="protein sequence ID" value="UWN57255.1"/>
    <property type="molecule type" value="Genomic_DNA"/>
</dbReference>
<dbReference type="RefSeq" id="WP_019245365.1">
    <property type="nucleotide sequence ID" value="NZ_CAPH01000007.1"/>
</dbReference>
<evidence type="ECO:0000313" key="2">
    <source>
        <dbReference type="Proteomes" id="UP001059295"/>
    </source>
</evidence>
<accession>A0ABY5UZ79</accession>
<proteinExistence type="predicted"/>
<protein>
    <recommendedName>
        <fullName evidence="3">ABC transporter Uup C-terminal domain-containing protein</fullName>
    </recommendedName>
</protein>
<organism evidence="1 2">
    <name type="scientific">Alistipes ihumii AP11</name>
    <dbReference type="NCBI Taxonomy" id="1211813"/>
    <lineage>
        <taxon>Bacteria</taxon>
        <taxon>Pseudomonadati</taxon>
        <taxon>Bacteroidota</taxon>
        <taxon>Bacteroidia</taxon>
        <taxon>Bacteroidales</taxon>
        <taxon>Rikenellaceae</taxon>
        <taxon>Alistipes</taxon>
    </lineage>
</organism>
<evidence type="ECO:0008006" key="3">
    <source>
        <dbReference type="Google" id="ProtNLM"/>
    </source>
</evidence>
<keyword evidence="2" id="KW-1185">Reference proteome</keyword>
<evidence type="ECO:0000313" key="1">
    <source>
        <dbReference type="EMBL" id="UWN57255.1"/>
    </source>
</evidence>
<sequence>MGRREELEYEIAEMRKRIDRAPENTPDEVLELWHQQLDSAWFELNNLYDDYETETE</sequence>
<gene>
    <name evidence="1" type="ORF">NQ491_00315</name>
</gene>
<name>A0ABY5UZ79_9BACT</name>
<dbReference type="GeneID" id="82890131"/>
<reference evidence="1" key="1">
    <citation type="journal article" date="2022" name="Cell">
        <title>Design, construction, and in vivo augmentation of a complex gut microbiome.</title>
        <authorList>
            <person name="Cheng A.G."/>
            <person name="Ho P.Y."/>
            <person name="Aranda-Diaz A."/>
            <person name="Jain S."/>
            <person name="Yu F.B."/>
            <person name="Meng X."/>
            <person name="Wang M."/>
            <person name="Iakiviak M."/>
            <person name="Nagashima K."/>
            <person name="Zhao A."/>
            <person name="Murugkar P."/>
            <person name="Patil A."/>
            <person name="Atabakhsh K."/>
            <person name="Weakley A."/>
            <person name="Yan J."/>
            <person name="Brumbaugh A.R."/>
            <person name="Higginbottom S."/>
            <person name="Dimas A."/>
            <person name="Shiver A.L."/>
            <person name="Deutschbauer A."/>
            <person name="Neff N."/>
            <person name="Sonnenburg J.L."/>
            <person name="Huang K.C."/>
            <person name="Fischbach M.A."/>
        </authorList>
    </citation>
    <scope>NUCLEOTIDE SEQUENCE</scope>
    <source>
        <strain evidence="1">AP11</strain>
    </source>
</reference>